<dbReference type="Proteomes" id="UP000232003">
    <property type="component" value="Chromosome"/>
</dbReference>
<proteinExistence type="inferred from homology"/>
<dbReference type="OrthoDB" id="9764248at2"/>
<dbReference type="PRINTS" id="PR00385">
    <property type="entry name" value="P450"/>
</dbReference>
<dbReference type="InterPro" id="IPR036396">
    <property type="entry name" value="Cyt_P450_sf"/>
</dbReference>
<comment type="cofactor">
    <cofactor evidence="1 8">
        <name>heme</name>
        <dbReference type="ChEBI" id="CHEBI:30413"/>
    </cofactor>
</comment>
<keyword evidence="5" id="KW-0560">Oxidoreductase</keyword>
<evidence type="ECO:0000256" key="3">
    <source>
        <dbReference type="ARBA" id="ARBA00022617"/>
    </source>
</evidence>
<dbReference type="GO" id="GO:0016705">
    <property type="term" value="F:oxidoreductase activity, acting on paired donors, with incorporation or reduction of molecular oxygen"/>
    <property type="evidence" value="ECO:0007669"/>
    <property type="project" value="InterPro"/>
</dbReference>
<dbReference type="InterPro" id="IPR002403">
    <property type="entry name" value="Cyt_P450_E_grp-IV"/>
</dbReference>
<dbReference type="GO" id="GO:0004497">
    <property type="term" value="F:monooxygenase activity"/>
    <property type="evidence" value="ECO:0007669"/>
    <property type="project" value="UniProtKB-KW"/>
</dbReference>
<evidence type="ECO:0000256" key="6">
    <source>
        <dbReference type="ARBA" id="ARBA00023004"/>
    </source>
</evidence>
<dbReference type="InterPro" id="IPR001128">
    <property type="entry name" value="Cyt_P450"/>
</dbReference>
<dbReference type="Pfam" id="PF00067">
    <property type="entry name" value="p450"/>
    <property type="match status" value="1"/>
</dbReference>
<keyword evidence="6 8" id="KW-0408">Iron</keyword>
<dbReference type="GO" id="GO:0016125">
    <property type="term" value="P:sterol metabolic process"/>
    <property type="evidence" value="ECO:0007669"/>
    <property type="project" value="TreeGrafter"/>
</dbReference>
<evidence type="ECO:0000256" key="2">
    <source>
        <dbReference type="ARBA" id="ARBA00010617"/>
    </source>
</evidence>
<feature type="binding site" description="axial binding residue" evidence="8">
    <location>
        <position position="391"/>
    </location>
    <ligand>
        <name>heme</name>
        <dbReference type="ChEBI" id="CHEBI:30413"/>
    </ligand>
    <ligandPart>
        <name>Fe</name>
        <dbReference type="ChEBI" id="CHEBI:18248"/>
    </ligandPart>
</feature>
<name>A0A2K8SIZ0_9NOSO</name>
<keyword evidence="3 8" id="KW-0349">Heme</keyword>
<dbReference type="SUPFAM" id="SSF48264">
    <property type="entry name" value="Cytochrome P450"/>
    <property type="match status" value="1"/>
</dbReference>
<dbReference type="Gene3D" id="1.10.630.10">
    <property type="entry name" value="Cytochrome P450"/>
    <property type="match status" value="1"/>
</dbReference>
<dbReference type="KEGG" id="nfl:COO91_01279"/>
<keyword evidence="4 8" id="KW-0479">Metal-binding</keyword>
<accession>A0A2K8SIZ0</accession>
<organism evidence="9 10">
    <name type="scientific">Nostoc flagelliforme CCNUN1</name>
    <dbReference type="NCBI Taxonomy" id="2038116"/>
    <lineage>
        <taxon>Bacteria</taxon>
        <taxon>Bacillati</taxon>
        <taxon>Cyanobacteriota</taxon>
        <taxon>Cyanophyceae</taxon>
        <taxon>Nostocales</taxon>
        <taxon>Nostocaceae</taxon>
        <taxon>Nostoc</taxon>
    </lineage>
</organism>
<evidence type="ECO:0000256" key="1">
    <source>
        <dbReference type="ARBA" id="ARBA00001971"/>
    </source>
</evidence>
<evidence type="ECO:0000313" key="9">
    <source>
        <dbReference type="EMBL" id="AUB35401.1"/>
    </source>
</evidence>
<comment type="similarity">
    <text evidence="2">Belongs to the cytochrome P450 family.</text>
</comment>
<evidence type="ECO:0000256" key="8">
    <source>
        <dbReference type="PIRSR" id="PIRSR602403-1"/>
    </source>
</evidence>
<dbReference type="PANTHER" id="PTHR24286">
    <property type="entry name" value="CYTOCHROME P450 26"/>
    <property type="match status" value="1"/>
</dbReference>
<dbReference type="EMBL" id="CP024785">
    <property type="protein sequence ID" value="AUB35401.1"/>
    <property type="molecule type" value="Genomic_DNA"/>
</dbReference>
<evidence type="ECO:0000313" key="10">
    <source>
        <dbReference type="Proteomes" id="UP000232003"/>
    </source>
</evidence>
<keyword evidence="10" id="KW-1185">Reference proteome</keyword>
<dbReference type="RefSeq" id="WP_100897636.1">
    <property type="nucleotide sequence ID" value="NZ_CAWNNC010000001.1"/>
</dbReference>
<dbReference type="CDD" id="cd00302">
    <property type="entry name" value="cytochrome_P450"/>
    <property type="match status" value="1"/>
</dbReference>
<dbReference type="GO" id="GO:0020037">
    <property type="term" value="F:heme binding"/>
    <property type="evidence" value="ECO:0007669"/>
    <property type="project" value="InterPro"/>
</dbReference>
<dbReference type="GO" id="GO:0005506">
    <property type="term" value="F:iron ion binding"/>
    <property type="evidence" value="ECO:0007669"/>
    <property type="project" value="InterPro"/>
</dbReference>
<evidence type="ECO:0000256" key="7">
    <source>
        <dbReference type="ARBA" id="ARBA00023033"/>
    </source>
</evidence>
<dbReference type="PANTHER" id="PTHR24286:SF24">
    <property type="entry name" value="LANOSTEROL 14-ALPHA DEMETHYLASE"/>
    <property type="match status" value="1"/>
</dbReference>
<reference evidence="9 10" key="1">
    <citation type="submission" date="2017-11" db="EMBL/GenBank/DDBJ databases">
        <title>Complete genome of a free-living desiccation-tolerant cyanobacterium and its photosynthetic adaptation to extreme terrestrial habitat.</title>
        <authorList>
            <person name="Shang J."/>
        </authorList>
    </citation>
    <scope>NUCLEOTIDE SEQUENCE [LARGE SCALE GENOMIC DNA]</scope>
    <source>
        <strain evidence="9 10">CCNUN1</strain>
    </source>
</reference>
<keyword evidence="7" id="KW-0503">Monooxygenase</keyword>
<evidence type="ECO:0000256" key="5">
    <source>
        <dbReference type="ARBA" id="ARBA00023002"/>
    </source>
</evidence>
<evidence type="ECO:0000256" key="4">
    <source>
        <dbReference type="ARBA" id="ARBA00022723"/>
    </source>
</evidence>
<protein>
    <submittedName>
        <fullName evidence="9">Cytochrome P450</fullName>
    </submittedName>
</protein>
<dbReference type="AlphaFoldDB" id="A0A2K8SIZ0"/>
<sequence>MLTKEIPVAKGLPLIGNLVFLSKNNRKFEQFCIENYRKLGPLYKACVLGKEFKIFAGPEANMFVTQQGIHHLTTREAFMVMEKEFGENTIMVLDGDSHRRSRKIVDQFLNAAAIAQYVNPMIQVTLNFIKDWQIGQRIELFHAALPKIILNQLSSALLSCTLTDDFVEDIYICISTLLKVTSEQKGESALRKPTYLKVKNRMLTFVKQLVDERRKTGQVTDSPDVVDFLLSVKDDDGQLLTEEEIFSYIPIIIAAGLDTVAHTSAFLIYEILKHPEIYQQVMAEVSAVFDNRIPDLEDMKNMKVLRGAAMETLRLHPVVFMTQRYVQHPFDYQDYRVESGQIMYFASGVSHFLPELFPNPYTFDVERYAPPREEHKQPGAFAPFFLGPHRCAGARLAEIQLMLTAATILYTVQPQLDPPNYTMKTALYTEESPTLAVKGNFYIKTRRKIPLSSLA</sequence>
<gene>
    <name evidence="9" type="ORF">COO91_01279</name>
</gene>
<dbReference type="PRINTS" id="PR00465">
    <property type="entry name" value="EP450IV"/>
</dbReference>